<reference evidence="1 2" key="1">
    <citation type="submission" date="2016-07" db="EMBL/GenBank/DDBJ databases">
        <title>Pervasive Adenine N6-methylation of Active Genes in Fungi.</title>
        <authorList>
            <consortium name="DOE Joint Genome Institute"/>
            <person name="Mondo S.J."/>
            <person name="Dannebaum R.O."/>
            <person name="Kuo R.C."/>
            <person name="Labutti K."/>
            <person name="Haridas S."/>
            <person name="Kuo A."/>
            <person name="Salamov A."/>
            <person name="Ahrendt S.R."/>
            <person name="Lipzen A."/>
            <person name="Sullivan W."/>
            <person name="Andreopoulos W.B."/>
            <person name="Clum A."/>
            <person name="Lindquist E."/>
            <person name="Daum C."/>
            <person name="Ramamoorthy G.K."/>
            <person name="Gryganskyi A."/>
            <person name="Culley D."/>
            <person name="Magnuson J.K."/>
            <person name="James T.Y."/>
            <person name="O'Malley M.A."/>
            <person name="Stajich J.E."/>
            <person name="Spatafora J.W."/>
            <person name="Visel A."/>
            <person name="Grigoriev I.V."/>
        </authorList>
    </citation>
    <scope>NUCLEOTIDE SEQUENCE [LARGE SCALE GENOMIC DNA]</scope>
    <source>
        <strain evidence="1 2">68-887.2</strain>
    </source>
</reference>
<evidence type="ECO:0000313" key="2">
    <source>
        <dbReference type="Proteomes" id="UP000193986"/>
    </source>
</evidence>
<name>A0A1Y2BK24_9TREE</name>
<dbReference type="STRING" id="71784.A0A1Y2BK24"/>
<dbReference type="AlphaFoldDB" id="A0A1Y2BK24"/>
<gene>
    <name evidence="1" type="ORF">BCR39DRAFT_515743</name>
</gene>
<protein>
    <recommendedName>
        <fullName evidence="3">NADH-ubiquinone oxidoreductase 12 kDa subunit</fullName>
    </recommendedName>
</protein>
<sequence length="79" mass="9669">MGKPTLDEMRQFQADRELWVRESWVKLMETRLVKVELKKCYLGEGVNQLEHCKELRDRYYTMLRDNRLRGFKVVDDIFD</sequence>
<dbReference type="OrthoDB" id="10252718at2759"/>
<organism evidence="1 2">
    <name type="scientific">Naematelia encephala</name>
    <dbReference type="NCBI Taxonomy" id="71784"/>
    <lineage>
        <taxon>Eukaryota</taxon>
        <taxon>Fungi</taxon>
        <taxon>Dikarya</taxon>
        <taxon>Basidiomycota</taxon>
        <taxon>Agaricomycotina</taxon>
        <taxon>Tremellomycetes</taxon>
        <taxon>Tremellales</taxon>
        <taxon>Naemateliaceae</taxon>
        <taxon>Naematelia</taxon>
    </lineage>
</organism>
<dbReference type="InParanoid" id="A0A1Y2BK24"/>
<evidence type="ECO:0008006" key="3">
    <source>
        <dbReference type="Google" id="ProtNLM"/>
    </source>
</evidence>
<accession>A0A1Y2BK24</accession>
<proteinExistence type="predicted"/>
<dbReference type="Proteomes" id="UP000193986">
    <property type="component" value="Unassembled WGS sequence"/>
</dbReference>
<keyword evidence="2" id="KW-1185">Reference proteome</keyword>
<evidence type="ECO:0000313" key="1">
    <source>
        <dbReference type="EMBL" id="ORY34950.1"/>
    </source>
</evidence>
<dbReference type="EMBL" id="MCFC01000002">
    <property type="protein sequence ID" value="ORY34950.1"/>
    <property type="molecule type" value="Genomic_DNA"/>
</dbReference>
<comment type="caution">
    <text evidence="1">The sequence shown here is derived from an EMBL/GenBank/DDBJ whole genome shotgun (WGS) entry which is preliminary data.</text>
</comment>